<gene>
    <name evidence="3" type="ORF">A3D99_00350</name>
</gene>
<feature type="domain" description="HTH HARE-type" evidence="2">
    <location>
        <begin position="230"/>
        <end position="294"/>
    </location>
</feature>
<proteinExistence type="predicted"/>
<dbReference type="Gene3D" id="1.10.10.1250">
    <property type="entry name" value="RNA polymerase, subunit delta, N-terminal domain"/>
    <property type="match status" value="1"/>
</dbReference>
<reference evidence="3 4" key="1">
    <citation type="journal article" date="2016" name="Nat. Commun.">
        <title>Thousands of microbial genomes shed light on interconnected biogeochemical processes in an aquifer system.</title>
        <authorList>
            <person name="Anantharaman K."/>
            <person name="Brown C.T."/>
            <person name="Hug L.A."/>
            <person name="Sharon I."/>
            <person name="Castelle C.J."/>
            <person name="Probst A.J."/>
            <person name="Thomas B.C."/>
            <person name="Singh A."/>
            <person name="Wilkins M.J."/>
            <person name="Karaoz U."/>
            <person name="Brodie E.L."/>
            <person name="Williams K.H."/>
            <person name="Hubbard S.S."/>
            <person name="Banfield J.F."/>
        </authorList>
    </citation>
    <scope>NUCLEOTIDE SEQUENCE [LARGE SCALE GENOMIC DNA]</scope>
</reference>
<dbReference type="InterPro" id="IPR038087">
    <property type="entry name" value="RNAP_delta_N_dom_sf"/>
</dbReference>
<keyword evidence="1" id="KW-0804">Transcription</keyword>
<dbReference type="Gene3D" id="1.10.10.10">
    <property type="entry name" value="Winged helix-like DNA-binding domain superfamily/Winged helix DNA-binding domain"/>
    <property type="match status" value="1"/>
</dbReference>
<accession>A0A1G1X2B6</accession>
<dbReference type="PROSITE" id="PS51913">
    <property type="entry name" value="HTH_HARE"/>
    <property type="match status" value="1"/>
</dbReference>
<comment type="caution">
    <text evidence="3">The sequence shown here is derived from an EMBL/GenBank/DDBJ whole genome shotgun (WGS) entry which is preliminary data.</text>
</comment>
<evidence type="ECO:0000259" key="2">
    <source>
        <dbReference type="PROSITE" id="PS51913"/>
    </source>
</evidence>
<dbReference type="InterPro" id="IPR007759">
    <property type="entry name" value="Asxl_HARE-HTH"/>
</dbReference>
<dbReference type="PANTHER" id="PTHR30603">
    <property type="entry name" value="RNA POLYMERASE SIGMA FACTOR RPO"/>
    <property type="match status" value="1"/>
</dbReference>
<name>A0A1G1X2B6_9BACT</name>
<dbReference type="Pfam" id="PF04545">
    <property type="entry name" value="Sigma70_r4"/>
    <property type="match status" value="1"/>
</dbReference>
<dbReference type="AlphaFoldDB" id="A0A1G1X2B6"/>
<dbReference type="GO" id="GO:0006352">
    <property type="term" value="P:DNA-templated transcription initiation"/>
    <property type="evidence" value="ECO:0007669"/>
    <property type="project" value="InterPro"/>
</dbReference>
<dbReference type="PRINTS" id="PR00046">
    <property type="entry name" value="SIGMA70FCT"/>
</dbReference>
<evidence type="ECO:0000313" key="3">
    <source>
        <dbReference type="EMBL" id="OGY34156.1"/>
    </source>
</evidence>
<dbReference type="SUPFAM" id="SSF88659">
    <property type="entry name" value="Sigma3 and sigma4 domains of RNA polymerase sigma factors"/>
    <property type="match status" value="1"/>
</dbReference>
<evidence type="ECO:0000256" key="1">
    <source>
        <dbReference type="ARBA" id="ARBA00023163"/>
    </source>
</evidence>
<dbReference type="InterPro" id="IPR036388">
    <property type="entry name" value="WH-like_DNA-bd_sf"/>
</dbReference>
<dbReference type="Pfam" id="PF05066">
    <property type="entry name" value="HARE-HTH"/>
    <property type="match status" value="1"/>
</dbReference>
<dbReference type="InterPro" id="IPR007630">
    <property type="entry name" value="RNA_pol_sigma70_r4"/>
</dbReference>
<dbReference type="EMBL" id="MHHR01000020">
    <property type="protein sequence ID" value="OGY34156.1"/>
    <property type="molecule type" value="Genomic_DNA"/>
</dbReference>
<dbReference type="InterPro" id="IPR000943">
    <property type="entry name" value="RNA_pol_sigma70"/>
</dbReference>
<dbReference type="InterPro" id="IPR013324">
    <property type="entry name" value="RNA_pol_sigma_r3/r4-like"/>
</dbReference>
<sequence length="358" mass="40049">MSYATKVLMNTEIECLAQPQVNFHELTDAALQALDSRSRDIIVRRFGLGKDEKETLESIGKEYGITRERVRQIEANAKKELTAMKDLFVSIEKLLLNMFQEHGGLLSEDHAVSIVRDTANADVSAHTMHFYLTILPQFSEGVANNLLETHWKHAESLHDKIESIVLTAMDVLKEKNAPMALADLVSAVEQKLHGSVTHPHINAALTASKHISPTAFGDWGLIGWAETSPRGVGDKAFAVLRRRGNPAHFREITTMINDAKFDHKKANPQTVHNELIKDGRFVLVGRGLYGLKEWGYVPGTVADVLESILETAAKPMSKQELVDEVLKQRIVKKNTILLSLQNTKRFDRAGKDLYTLKK</sequence>
<organism evidence="3 4">
    <name type="scientific">Candidatus Andersenbacteria bacterium RIFCSPHIGHO2_12_FULL_45_11</name>
    <dbReference type="NCBI Taxonomy" id="1797281"/>
    <lineage>
        <taxon>Bacteria</taxon>
        <taxon>Candidatus Anderseniibacteriota</taxon>
    </lineage>
</organism>
<dbReference type="CDD" id="cd06171">
    <property type="entry name" value="Sigma70_r4"/>
    <property type="match status" value="1"/>
</dbReference>
<evidence type="ECO:0000313" key="4">
    <source>
        <dbReference type="Proteomes" id="UP000177528"/>
    </source>
</evidence>
<dbReference type="InterPro" id="IPR050239">
    <property type="entry name" value="Sigma-70_RNA_pol_init_factors"/>
</dbReference>
<dbReference type="GO" id="GO:0003700">
    <property type="term" value="F:DNA-binding transcription factor activity"/>
    <property type="evidence" value="ECO:0007669"/>
    <property type="project" value="InterPro"/>
</dbReference>
<dbReference type="PANTHER" id="PTHR30603:SF47">
    <property type="entry name" value="RNA POLYMERASE SIGMA FACTOR SIGD, CHLOROPLASTIC"/>
    <property type="match status" value="1"/>
</dbReference>
<protein>
    <recommendedName>
        <fullName evidence="2">HTH HARE-type domain-containing protein</fullName>
    </recommendedName>
</protein>
<dbReference type="Proteomes" id="UP000177528">
    <property type="component" value="Unassembled WGS sequence"/>
</dbReference>